<keyword evidence="3" id="KW-1185">Reference proteome</keyword>
<dbReference type="InParanoid" id="F6HU10"/>
<evidence type="ECO:0000313" key="2">
    <source>
        <dbReference type="EMBL" id="CCB58172.1"/>
    </source>
</evidence>
<dbReference type="InterPro" id="IPR027272">
    <property type="entry name" value="Piezo"/>
</dbReference>
<dbReference type="PaxDb" id="29760-VIT_14s0030g00170.t01"/>
<feature type="transmembrane region" description="Helical" evidence="1">
    <location>
        <begin position="102"/>
        <end position="121"/>
    </location>
</feature>
<dbReference type="STRING" id="29760.F6HU10"/>
<evidence type="ECO:0008006" key="4">
    <source>
        <dbReference type="Google" id="ProtNLM"/>
    </source>
</evidence>
<organism evidence="2 3">
    <name type="scientific">Vitis vinifera</name>
    <name type="common">Grape</name>
    <dbReference type="NCBI Taxonomy" id="29760"/>
    <lineage>
        <taxon>Eukaryota</taxon>
        <taxon>Viridiplantae</taxon>
        <taxon>Streptophyta</taxon>
        <taxon>Embryophyta</taxon>
        <taxon>Tracheophyta</taxon>
        <taxon>Spermatophyta</taxon>
        <taxon>Magnoliopsida</taxon>
        <taxon>eudicotyledons</taxon>
        <taxon>Gunneridae</taxon>
        <taxon>Pentapetalae</taxon>
        <taxon>rosids</taxon>
        <taxon>Vitales</taxon>
        <taxon>Vitaceae</taxon>
        <taxon>Viteae</taxon>
        <taxon>Vitis</taxon>
    </lineage>
</organism>
<dbReference type="PANTHER" id="PTHR13167:SF46">
    <property type="entry name" value="PIEZO NON-SPECIFIC CATION CHANNEL R-RAS-BINDING DOMAIN-CONTAINING PROTEIN"/>
    <property type="match status" value="1"/>
</dbReference>
<feature type="transmembrane region" description="Helical" evidence="1">
    <location>
        <begin position="15"/>
        <end position="36"/>
    </location>
</feature>
<dbReference type="Proteomes" id="UP000009183">
    <property type="component" value="Chromosome 14"/>
</dbReference>
<protein>
    <recommendedName>
        <fullName evidence="4">Piezo-type mechanosensitive ion channel-like</fullName>
    </recommendedName>
</protein>
<dbReference type="GO" id="GO:0008381">
    <property type="term" value="F:mechanosensitive monoatomic ion channel activity"/>
    <property type="evidence" value="ECO:0007669"/>
    <property type="project" value="InterPro"/>
</dbReference>
<reference evidence="3" key="1">
    <citation type="journal article" date="2007" name="Nature">
        <title>The grapevine genome sequence suggests ancestral hexaploidization in major angiosperm phyla.</title>
        <authorList>
            <consortium name="The French-Italian Public Consortium for Grapevine Genome Characterization."/>
            <person name="Jaillon O."/>
            <person name="Aury J.-M."/>
            <person name="Noel B."/>
            <person name="Policriti A."/>
            <person name="Clepet C."/>
            <person name="Casagrande A."/>
            <person name="Choisne N."/>
            <person name="Aubourg S."/>
            <person name="Vitulo N."/>
            <person name="Jubin C."/>
            <person name="Vezzi A."/>
            <person name="Legeai F."/>
            <person name="Hugueney P."/>
            <person name="Dasilva C."/>
            <person name="Horner D."/>
            <person name="Mica E."/>
            <person name="Jublot D."/>
            <person name="Poulain J."/>
            <person name="Bruyere C."/>
            <person name="Billault A."/>
            <person name="Segurens B."/>
            <person name="Gouyvenoux M."/>
            <person name="Ugarte E."/>
            <person name="Cattonaro F."/>
            <person name="Anthouard V."/>
            <person name="Vico V."/>
            <person name="Del Fabbro C."/>
            <person name="Alaux M."/>
            <person name="Di Gaspero G."/>
            <person name="Dumas V."/>
            <person name="Felice N."/>
            <person name="Paillard S."/>
            <person name="Juman I."/>
            <person name="Moroldo M."/>
            <person name="Scalabrin S."/>
            <person name="Canaguier A."/>
            <person name="Le Clainche I."/>
            <person name="Malacrida G."/>
            <person name="Durand E."/>
            <person name="Pesole G."/>
            <person name="Laucou V."/>
            <person name="Chatelet P."/>
            <person name="Merdinoglu D."/>
            <person name="Delledonne M."/>
            <person name="Pezzotti M."/>
            <person name="Lecharny A."/>
            <person name="Scarpelli C."/>
            <person name="Artiguenave F."/>
            <person name="Pe M.E."/>
            <person name="Valle G."/>
            <person name="Morgante M."/>
            <person name="Caboche M."/>
            <person name="Adam-Blondon A.-F."/>
            <person name="Weissenbach J."/>
            <person name="Quetier F."/>
            <person name="Wincker P."/>
        </authorList>
    </citation>
    <scope>NUCLEOTIDE SEQUENCE [LARGE SCALE GENOMIC DNA]</scope>
    <source>
        <strain evidence="3">cv. Pinot noir / PN40024</strain>
    </source>
</reference>
<dbReference type="PANTHER" id="PTHR13167">
    <property type="entry name" value="PIEZO-TYPE MECHANOSENSITIVE ION CHANNEL COMPONENT"/>
    <property type="match status" value="1"/>
</dbReference>
<keyword evidence="1" id="KW-1133">Transmembrane helix</keyword>
<sequence length="198" mass="22637">MFPSIFFNLLQTGAFLDWSLISLVDLLAFLFIQFSAPKIGFRFQRRYLLSWCMLIFSFLAILSHAIFYIIWAVEGDQWNVADAQWAKLMGYLRVQSWRCPSVIYFLVIQLLVASVALLEIYGSKFGLDHHRNSCLGHLFSSIERIGSHLRVLCCLLLPAVQLVVGISHPSWTSLPFFICSCSGLVDWSLTSNFLGLFR</sequence>
<proteinExistence type="predicted"/>
<evidence type="ECO:0000256" key="1">
    <source>
        <dbReference type="SAM" id="Phobius"/>
    </source>
</evidence>
<keyword evidence="1" id="KW-0472">Membrane</keyword>
<gene>
    <name evidence="2" type="ordered locus">VIT_14s0030g00170</name>
</gene>
<accession>F6HU10</accession>
<keyword evidence="1" id="KW-0812">Transmembrane</keyword>
<evidence type="ECO:0000313" key="3">
    <source>
        <dbReference type="Proteomes" id="UP000009183"/>
    </source>
</evidence>
<name>F6HU10_VITVI</name>
<dbReference type="AlphaFoldDB" id="F6HU10"/>
<dbReference type="GO" id="GO:0016020">
    <property type="term" value="C:membrane"/>
    <property type="evidence" value="ECO:0007669"/>
    <property type="project" value="InterPro"/>
</dbReference>
<dbReference type="EMBL" id="FN596249">
    <property type="protein sequence ID" value="CCB58172.1"/>
    <property type="molecule type" value="Genomic_DNA"/>
</dbReference>
<feature type="transmembrane region" description="Helical" evidence="1">
    <location>
        <begin position="48"/>
        <end position="71"/>
    </location>
</feature>
<dbReference type="HOGENOM" id="CLU_097726_0_0_1"/>